<sequence length="432" mass="48797">MASLTTLPPELLNLITTPLTLKDLLKIRLLNKSHNLKFQHYFRTVLFTNITINLSPSSSSSINTLSQLSPSTKSYIKTLTISTQTWSRGVPTPKNTIKLSTSVSTTLHSLPNLTTINLIDPPKTLLTSLLTTTPPPLQSLHCNAPSLSLTDLTFPPSQSSLTNSLTTLSISLKFPSTNHNHRQTLKQTSKLFTTLSSLTTLHTLTLKNTTCPSPSPLQHNHPKNFLPPTFSLPNLKSLSLSNINLTTNDITHVLFPNPDSSGIEDINFDSCRLQIPDKQWYEVIRYLLSTHGFKNLKSVYLGLGGYYPGISTYELPDLQIILNQPNPVCEVSLLLRSTSTEDEKKEYITFQNPISKIINNKEITNSDKFWKFLTNGEYNSPNIIKWKKIRLLKDTYDTELRKLRAYAQYDWNMAETLEKKFRRDLEGLEGHV</sequence>
<proteinExistence type="predicted"/>
<dbReference type="PROSITE" id="PS50181">
    <property type="entry name" value="FBOX"/>
    <property type="match status" value="1"/>
</dbReference>
<reference evidence="2 3" key="1">
    <citation type="submission" date="2019-10" db="EMBL/GenBank/DDBJ databases">
        <authorList>
            <person name="Palmer J.M."/>
        </authorList>
    </citation>
    <scope>NUCLEOTIDE SEQUENCE [LARGE SCALE GENOMIC DNA]</scope>
    <source>
        <strain evidence="2 3">TWF506</strain>
    </source>
</reference>
<name>A0AAN8N7L7_9PEZI</name>
<gene>
    <name evidence="2" type="ORF">TWF506_009923</name>
</gene>
<keyword evidence="3" id="KW-1185">Reference proteome</keyword>
<accession>A0AAN8N7L7</accession>
<organism evidence="2 3">
    <name type="scientific">Arthrobotrys conoides</name>
    <dbReference type="NCBI Taxonomy" id="74498"/>
    <lineage>
        <taxon>Eukaryota</taxon>
        <taxon>Fungi</taxon>
        <taxon>Dikarya</taxon>
        <taxon>Ascomycota</taxon>
        <taxon>Pezizomycotina</taxon>
        <taxon>Orbiliomycetes</taxon>
        <taxon>Orbiliales</taxon>
        <taxon>Orbiliaceae</taxon>
        <taxon>Arthrobotrys</taxon>
    </lineage>
</organism>
<feature type="domain" description="F-box" evidence="1">
    <location>
        <begin position="1"/>
        <end position="45"/>
    </location>
</feature>
<evidence type="ECO:0000313" key="2">
    <source>
        <dbReference type="EMBL" id="KAK6510829.1"/>
    </source>
</evidence>
<evidence type="ECO:0000259" key="1">
    <source>
        <dbReference type="PROSITE" id="PS50181"/>
    </source>
</evidence>
<evidence type="ECO:0000313" key="3">
    <source>
        <dbReference type="Proteomes" id="UP001307849"/>
    </source>
</evidence>
<dbReference type="InterPro" id="IPR001810">
    <property type="entry name" value="F-box_dom"/>
</dbReference>
<dbReference type="SUPFAM" id="SSF52047">
    <property type="entry name" value="RNI-like"/>
    <property type="match status" value="1"/>
</dbReference>
<dbReference type="AlphaFoldDB" id="A0AAN8N7L7"/>
<comment type="caution">
    <text evidence="2">The sequence shown here is derived from an EMBL/GenBank/DDBJ whole genome shotgun (WGS) entry which is preliminary data.</text>
</comment>
<dbReference type="Proteomes" id="UP001307849">
    <property type="component" value="Unassembled WGS sequence"/>
</dbReference>
<dbReference type="EMBL" id="JAVHJM010000007">
    <property type="protein sequence ID" value="KAK6510829.1"/>
    <property type="molecule type" value="Genomic_DNA"/>
</dbReference>
<protein>
    <recommendedName>
        <fullName evidence="1">F-box domain-containing protein</fullName>
    </recommendedName>
</protein>